<evidence type="ECO:0000256" key="5">
    <source>
        <dbReference type="ARBA" id="ARBA00023136"/>
    </source>
</evidence>
<evidence type="ECO:0000256" key="3">
    <source>
        <dbReference type="ARBA" id="ARBA00022692"/>
    </source>
</evidence>
<keyword evidence="5 8" id="KW-0472">Membrane</keyword>
<feature type="region of interest" description="Disordered" evidence="7">
    <location>
        <begin position="125"/>
        <end position="163"/>
    </location>
</feature>
<name>A0A564WG20_9PROT</name>
<dbReference type="InterPro" id="IPR003856">
    <property type="entry name" value="LPS_length_determ_N"/>
</dbReference>
<organism evidence="10 11">
    <name type="scientific">Candidatus Defluviicoccus seviourii</name>
    <dbReference type="NCBI Taxonomy" id="2565273"/>
    <lineage>
        <taxon>Bacteria</taxon>
        <taxon>Pseudomonadati</taxon>
        <taxon>Pseudomonadota</taxon>
        <taxon>Alphaproteobacteria</taxon>
        <taxon>Rhodospirillales</taxon>
        <taxon>Rhodospirillaceae</taxon>
        <taxon>Defluviicoccus</taxon>
    </lineage>
</organism>
<dbReference type="InterPro" id="IPR050445">
    <property type="entry name" value="Bact_polysacc_biosynth/exp"/>
</dbReference>
<evidence type="ECO:0000313" key="11">
    <source>
        <dbReference type="Proteomes" id="UP000326641"/>
    </source>
</evidence>
<evidence type="ECO:0000256" key="4">
    <source>
        <dbReference type="ARBA" id="ARBA00022989"/>
    </source>
</evidence>
<evidence type="ECO:0000256" key="8">
    <source>
        <dbReference type="SAM" id="Phobius"/>
    </source>
</evidence>
<dbReference type="GO" id="GO:0005886">
    <property type="term" value="C:plasma membrane"/>
    <property type="evidence" value="ECO:0007669"/>
    <property type="project" value="UniProtKB-SubCell"/>
</dbReference>
<accession>A0A564WG20</accession>
<keyword evidence="11" id="KW-1185">Reference proteome</keyword>
<dbReference type="AlphaFoldDB" id="A0A564WG20"/>
<sequence length="506" mass="55412">MLYGRSRPLVLDLLLLIRRTWGIIIVSVAIGLAIALITSAVRQPVFKTSAAVLLQLERSAGSASGTDTRETAPLLAPAIKTEIEILNSRDLKQQVIERLGVETIYPSATPASGWRDAADWIKGLTTQPPDTGRIPAVPSLDGTPDDGRAADDAAPSDAPGTEAEGALARIQEALKVESAADSAVIHLRFEHPDREVGVRVLESLIDAYIAKRAGIHATPLAPGFVDRLQQYRERLIAAEDALDTFRQTNDVFDVEEQTRLLLAKSVDLEFQIRETATRLREMEDSMAIVANPAVSLSSLAPFFSDSEIEEVQRANQERMRLRVREAELLRKNARDGKKQRELSADIKRLNTYFEEQRDIGRKRLALEQKALAARKAALEADLVAARADIRRINRLSRPFKELRQAADRQEAEYNAYADRIETGGGGDSLEAGWGGRVRIIEEPLAASRPSGMLLSMRIVLGGVLGLIFGLALAVVVEACRVPLATPESVNERLGLPVLARIPNGSR</sequence>
<evidence type="ECO:0000256" key="6">
    <source>
        <dbReference type="SAM" id="Coils"/>
    </source>
</evidence>
<comment type="subcellular location">
    <subcellularLocation>
        <location evidence="1">Cell membrane</location>
        <topology evidence="1">Multi-pass membrane protein</topology>
    </subcellularLocation>
</comment>
<evidence type="ECO:0000259" key="9">
    <source>
        <dbReference type="Pfam" id="PF02706"/>
    </source>
</evidence>
<keyword evidence="3 8" id="KW-0812">Transmembrane</keyword>
<feature type="transmembrane region" description="Helical" evidence="8">
    <location>
        <begin position="458"/>
        <end position="476"/>
    </location>
</feature>
<dbReference type="PANTHER" id="PTHR32309">
    <property type="entry name" value="TYROSINE-PROTEIN KINASE"/>
    <property type="match status" value="1"/>
</dbReference>
<evidence type="ECO:0000256" key="1">
    <source>
        <dbReference type="ARBA" id="ARBA00004651"/>
    </source>
</evidence>
<proteinExistence type="predicted"/>
<dbReference type="Pfam" id="PF02706">
    <property type="entry name" value="Wzz"/>
    <property type="match status" value="1"/>
</dbReference>
<dbReference type="PANTHER" id="PTHR32309:SF13">
    <property type="entry name" value="FERRIC ENTEROBACTIN TRANSPORT PROTEIN FEPE"/>
    <property type="match status" value="1"/>
</dbReference>
<dbReference type="GO" id="GO:0004713">
    <property type="term" value="F:protein tyrosine kinase activity"/>
    <property type="evidence" value="ECO:0007669"/>
    <property type="project" value="TreeGrafter"/>
</dbReference>
<reference evidence="10" key="1">
    <citation type="submission" date="2018-11" db="EMBL/GenBank/DDBJ databases">
        <authorList>
            <person name="Onetto C."/>
        </authorList>
    </citation>
    <scope>NUCLEOTIDE SEQUENCE [LARGE SCALE GENOMIC DNA]</scope>
</reference>
<protein>
    <recommendedName>
        <fullName evidence="9">Polysaccharide chain length determinant N-terminal domain-containing protein</fullName>
    </recommendedName>
</protein>
<dbReference type="EMBL" id="UXAT02000014">
    <property type="protein sequence ID" value="VUX46434.1"/>
    <property type="molecule type" value="Genomic_DNA"/>
</dbReference>
<gene>
    <name evidence="10" type="ORF">DF3PA_210047</name>
</gene>
<keyword evidence="2" id="KW-1003">Cell membrane</keyword>
<evidence type="ECO:0000313" key="10">
    <source>
        <dbReference type="EMBL" id="VUX46434.1"/>
    </source>
</evidence>
<keyword evidence="6" id="KW-0175">Coiled coil</keyword>
<evidence type="ECO:0000256" key="7">
    <source>
        <dbReference type="SAM" id="MobiDB-lite"/>
    </source>
</evidence>
<feature type="transmembrane region" description="Helical" evidence="8">
    <location>
        <begin position="20"/>
        <end position="41"/>
    </location>
</feature>
<dbReference type="Proteomes" id="UP000326641">
    <property type="component" value="Unassembled WGS sequence"/>
</dbReference>
<feature type="coiled-coil region" evidence="6">
    <location>
        <begin position="361"/>
        <end position="419"/>
    </location>
</feature>
<evidence type="ECO:0000256" key="2">
    <source>
        <dbReference type="ARBA" id="ARBA00022475"/>
    </source>
</evidence>
<comment type="caution">
    <text evidence="10">The sequence shown here is derived from an EMBL/GenBank/DDBJ whole genome shotgun (WGS) entry which is preliminary data.</text>
</comment>
<keyword evidence="4 8" id="KW-1133">Transmembrane helix</keyword>
<feature type="domain" description="Polysaccharide chain length determinant N-terminal" evidence="9">
    <location>
        <begin position="12"/>
        <end position="98"/>
    </location>
</feature>